<feature type="domain" description="Centrosomal protein of 85 kDa-like CC4 coiled-coil" evidence="3">
    <location>
        <begin position="563"/>
        <end position="647"/>
    </location>
</feature>
<evidence type="ECO:0000313" key="4">
    <source>
        <dbReference type="Proteomes" id="UP000694888"/>
    </source>
</evidence>
<dbReference type="RefSeq" id="XP_005104232.1">
    <property type="nucleotide sequence ID" value="XM_005104175.3"/>
</dbReference>
<gene>
    <name evidence="5" type="primary">LOC101862366</name>
</gene>
<evidence type="ECO:0000259" key="3">
    <source>
        <dbReference type="Pfam" id="PF24555"/>
    </source>
</evidence>
<proteinExistence type="predicted"/>
<dbReference type="PANTHER" id="PTHR31075:SF4">
    <property type="entry name" value="CENTROSOMAL PROTEIN OF 85 KDA"/>
    <property type="match status" value="1"/>
</dbReference>
<dbReference type="PANTHER" id="PTHR31075">
    <property type="entry name" value="CENTROSOMAL PROTEIN OF 85 KDA"/>
    <property type="match status" value="1"/>
</dbReference>
<keyword evidence="4" id="KW-1185">Reference proteome</keyword>
<name>A0ABM0JY21_APLCA</name>
<feature type="compositionally biased region" description="Polar residues" evidence="2">
    <location>
        <begin position="79"/>
        <end position="90"/>
    </location>
</feature>
<dbReference type="InterPro" id="IPR058190">
    <property type="entry name" value="CC4_CEP85"/>
</dbReference>
<evidence type="ECO:0000256" key="2">
    <source>
        <dbReference type="SAM" id="MobiDB-lite"/>
    </source>
</evidence>
<evidence type="ECO:0000256" key="1">
    <source>
        <dbReference type="SAM" id="Coils"/>
    </source>
</evidence>
<feature type="region of interest" description="Disordered" evidence="2">
    <location>
        <begin position="1"/>
        <end position="99"/>
    </location>
</feature>
<accession>A0ABM0JY21</accession>
<feature type="coiled-coil region" evidence="1">
    <location>
        <begin position="326"/>
        <end position="452"/>
    </location>
</feature>
<sequence length="765" mass="86380">MDDTGELTNVPDYQKIRQTSQVSGGPGTAGEHHPDWNEDVETLTPSPVVRPPSSSASTSRSMPQQHYANYALGAWPGKQGSSTSLATSKASWEAQPQPAYNPSRYGLLAASHSMSSIKEDTSFLPQGFSQPVSKYLDTNGVERRVIRRNVSPNRKSYTEGFLLRDSPEYSSYPEGRLIKSASQRNVNHDYSAPTRGDSGFVGDGHSERSPRQNFAKSLGGGGSGVGGGYQSSHGGQPGVSPKAEQWKEIGGGHLAGKNPQEDLRHWQQQHQEELLHQHLETQALYESPGPPPHHQHSVNTSFGKMMVQEEPPARWEPVRRAADNIIREKNMIIDKLKNRILELEEDFRVSESKLRQSLISKEDDADVVKQKLQEMQHKNANLKEQLNEERAKKNSEIDDLELKLGSAEHEVQQLKDVLWNKDLGSSDLRAQLEDKTREAEAWRAKFDESRSNHQDMKKKLDSLQLYLDELPTVEESRVQAQQMMSLREDNFGQKSRLEGQEKKLAQLRKVVTARDFRIRELEDNEKDLETKLNETQDELERLRDSGGSEFYNTQRELKAAKADKERLAIDLEKAKKLLETTHQRLRQVEIKYQAELRAAEERVVQEEEAVVSLRAEIASKEEQAENMKKSIKELGVRNQELLEQSLLVREQVRHMEASSTDSTVALQRRFMLQLSLCFSELQALVQVCSQRAQGQDPDISVLLGVHKTEADDDGAAGAGGRDANETMTQWLSRLGELRREVDKLRAHICNKYAEDMGDNINCATQ</sequence>
<dbReference type="InterPro" id="IPR040210">
    <property type="entry name" value="Cep85/Cep85L"/>
</dbReference>
<protein>
    <submittedName>
        <fullName evidence="5">Centrosomal protein of 85 kDa</fullName>
    </submittedName>
</protein>
<organism evidence="4 5">
    <name type="scientific">Aplysia californica</name>
    <name type="common">California sea hare</name>
    <dbReference type="NCBI Taxonomy" id="6500"/>
    <lineage>
        <taxon>Eukaryota</taxon>
        <taxon>Metazoa</taxon>
        <taxon>Spiralia</taxon>
        <taxon>Lophotrochozoa</taxon>
        <taxon>Mollusca</taxon>
        <taxon>Gastropoda</taxon>
        <taxon>Heterobranchia</taxon>
        <taxon>Euthyneura</taxon>
        <taxon>Tectipleura</taxon>
        <taxon>Aplysiida</taxon>
        <taxon>Aplysioidea</taxon>
        <taxon>Aplysiidae</taxon>
        <taxon>Aplysia</taxon>
    </lineage>
</organism>
<dbReference type="Proteomes" id="UP000694888">
    <property type="component" value="Unplaced"/>
</dbReference>
<feature type="region of interest" description="Disordered" evidence="2">
    <location>
        <begin position="184"/>
        <end position="244"/>
    </location>
</feature>
<feature type="compositionally biased region" description="Low complexity" evidence="2">
    <location>
        <begin position="44"/>
        <end position="61"/>
    </location>
</feature>
<reference evidence="5" key="1">
    <citation type="submission" date="2025-08" db="UniProtKB">
        <authorList>
            <consortium name="RefSeq"/>
        </authorList>
    </citation>
    <scope>IDENTIFICATION</scope>
</reference>
<keyword evidence="1" id="KW-0175">Coiled coil</keyword>
<evidence type="ECO:0000313" key="5">
    <source>
        <dbReference type="RefSeq" id="XP_005104232.1"/>
    </source>
</evidence>
<dbReference type="GeneID" id="101862366"/>
<feature type="coiled-coil region" evidence="1">
    <location>
        <begin position="518"/>
        <end position="644"/>
    </location>
</feature>
<dbReference type="Pfam" id="PF24555">
    <property type="entry name" value="CC4_CEP85"/>
    <property type="match status" value="1"/>
</dbReference>
<feature type="compositionally biased region" description="Gly residues" evidence="2">
    <location>
        <begin position="218"/>
        <end position="229"/>
    </location>
</feature>